<keyword evidence="5" id="KW-1185">Reference proteome</keyword>
<dbReference type="Gene3D" id="3.30.40.230">
    <property type="match status" value="1"/>
</dbReference>
<dbReference type="EMBL" id="GG697240">
    <property type="protein sequence ID" value="EET90183.1"/>
    <property type="molecule type" value="Genomic_DNA"/>
</dbReference>
<reference evidence="4 5" key="2">
    <citation type="journal article" date="2010" name="Proc. Natl. Acad. Sci. U.S.A.">
        <title>Enigmatic, ultrasmall, uncultivated Archaea.</title>
        <authorList>
            <person name="Baker B.J."/>
            <person name="Comolli L.R."/>
            <person name="Dick G.J."/>
            <person name="Hauser L.J."/>
            <person name="Hyatt D."/>
            <person name="Dill B.D."/>
            <person name="Land M.L."/>
            <person name="Verberkmoes N.C."/>
            <person name="Hettich R.L."/>
            <person name="Banfield J.F."/>
        </authorList>
    </citation>
    <scope>NUCLEOTIDE SEQUENCE [LARGE SCALE GENOMIC DNA]</scope>
    <source>
        <strain evidence="4">ARMAN-2</strain>
    </source>
</reference>
<organism evidence="4 5">
    <name type="scientific">Candidatus Micrarchaeum acidiphilum ARMAN-2</name>
    <dbReference type="NCBI Taxonomy" id="425595"/>
    <lineage>
        <taxon>Archaea</taxon>
        <taxon>Candidatus Micrarchaeota</taxon>
        <taxon>Candidatus Micrarchaeia</taxon>
        <taxon>Candidatus Micrarchaeales</taxon>
        <taxon>Candidatus Micrarchaeaceae</taxon>
        <taxon>Candidatus Micrarchaeum</taxon>
    </lineage>
</organism>
<evidence type="ECO:0000313" key="5">
    <source>
        <dbReference type="Proteomes" id="UP000332487"/>
    </source>
</evidence>
<dbReference type="Pfam" id="PF03129">
    <property type="entry name" value="HGTP_anticodon"/>
    <property type="match status" value="1"/>
</dbReference>
<reference evidence="4 5" key="1">
    <citation type="journal article" date="2009" name="Genome Biol.">
        <title>Community-wide analysis of microbial genome sequence signatures.</title>
        <authorList>
            <person name="Dick G.J."/>
            <person name="Andersson A.F."/>
            <person name="Baker B.J."/>
            <person name="Simmons S.L."/>
            <person name="Thomas B.C."/>
            <person name="Yelton A.P."/>
            <person name="Banfield J.F."/>
        </authorList>
    </citation>
    <scope>NUCLEOTIDE SEQUENCE [LARGE SCALE GENOMIC DNA]</scope>
    <source>
        <strain evidence="4">ARMAN-2</strain>
    </source>
</reference>
<dbReference type="NCBIfam" id="TIGR00389">
    <property type="entry name" value="glyS_dimeric"/>
    <property type="match status" value="1"/>
</dbReference>
<sequence length="500" mass="56527">MDGMKKQDLDALVNLCSRRGIVMPAFGIYGELSGFYDYGPIGVRIKHNIESAWRRRFIERMGNLEIESTIVGHEKVYDASGHLKTFTDPITTCSNCKAVYRTDKLLEAYFSKNGKKEEADKVKSYSAEKLSEELERLGLKCEKCGSTLKGVTTFNLMLSSKIGPLGLITGYLRPETAQGIFVNFKYLYRVYGMKLPGGIGQAGKVFRNEISPRQILIRLREFSQMELELFFDPERDSDSVNGIAVDWSSLETKINFISEKDQKGGEAKVSRMSIAECVSEGYIPNRLMGYAIAEEVVFLKELGFKEDEFRFRQLLKDELPHYSRGNVDLEVSIGNSWEEAAGNAYRTDFDLKSHQSMSNQDMSVVDMDKKVLPHVVEVSLGLDRLFWGLLHNSLYRDGKRDWDVLLLADDIAPYKYALFPLQKDDKIIAKSVEIGNLLKSKGIYPYYSASGSIGKRYAKADEVGIPMAITVDYDTLENGTVTIRKALDGSQTRVKFEDIR</sequence>
<dbReference type="InterPro" id="IPR002315">
    <property type="entry name" value="tRNA-synt_gly"/>
</dbReference>
<evidence type="ECO:0000313" key="4">
    <source>
        <dbReference type="EMBL" id="EET90183.1"/>
    </source>
</evidence>
<protein>
    <recommendedName>
        <fullName evidence="1">glycine--tRNA ligase</fullName>
        <ecNumber evidence="1">6.1.1.14</ecNumber>
    </recommendedName>
    <alternativeName>
        <fullName evidence="2">Diadenosine tetraphosphate synthetase</fullName>
    </alternativeName>
</protein>
<dbReference type="SUPFAM" id="SSF55681">
    <property type="entry name" value="Class II aaRS and biotin synthetases"/>
    <property type="match status" value="1"/>
</dbReference>
<dbReference type="GO" id="GO:0004820">
    <property type="term" value="F:glycine-tRNA ligase activity"/>
    <property type="evidence" value="ECO:0007669"/>
    <property type="project" value="UniProtKB-EC"/>
</dbReference>
<gene>
    <name evidence="4" type="ORF">UNLARM2_0622</name>
</gene>
<feature type="domain" description="Aminoacyl-transfer RNA synthetases class-II family profile" evidence="3">
    <location>
        <begin position="10"/>
        <end position="420"/>
    </location>
</feature>
<dbReference type="GO" id="GO:0005524">
    <property type="term" value="F:ATP binding"/>
    <property type="evidence" value="ECO:0007669"/>
    <property type="project" value="InterPro"/>
</dbReference>
<evidence type="ECO:0000259" key="3">
    <source>
        <dbReference type="PROSITE" id="PS50862"/>
    </source>
</evidence>
<dbReference type="Proteomes" id="UP000332487">
    <property type="component" value="Unassembled WGS sequence"/>
</dbReference>
<dbReference type="Gene3D" id="3.40.50.800">
    <property type="entry name" value="Anticodon-binding domain"/>
    <property type="match status" value="1"/>
</dbReference>
<evidence type="ECO:0000256" key="1">
    <source>
        <dbReference type="ARBA" id="ARBA00012829"/>
    </source>
</evidence>
<proteinExistence type="predicted"/>
<dbReference type="NCBIfam" id="NF003211">
    <property type="entry name" value="PRK04173.1"/>
    <property type="match status" value="1"/>
</dbReference>
<dbReference type="Gene3D" id="3.30.930.10">
    <property type="entry name" value="Bira Bifunctional Protein, Domain 2"/>
    <property type="match status" value="1"/>
</dbReference>
<dbReference type="InterPro" id="IPR045864">
    <property type="entry name" value="aa-tRNA-synth_II/BPL/LPL"/>
</dbReference>
<dbReference type="InterPro" id="IPR036621">
    <property type="entry name" value="Anticodon-bd_dom_sf"/>
</dbReference>
<accession>C7DHT1</accession>
<dbReference type="InterPro" id="IPR004154">
    <property type="entry name" value="Anticodon-bd"/>
</dbReference>
<dbReference type="InterPro" id="IPR027031">
    <property type="entry name" value="Gly-tRNA_synthase/POLG2"/>
</dbReference>
<dbReference type="PRINTS" id="PR01043">
    <property type="entry name" value="TRNASYNTHGLY"/>
</dbReference>
<dbReference type="SUPFAM" id="SSF52954">
    <property type="entry name" value="Class II aaRS ABD-related"/>
    <property type="match status" value="1"/>
</dbReference>
<dbReference type="AlphaFoldDB" id="C7DHT1"/>
<dbReference type="GO" id="GO:0006426">
    <property type="term" value="P:glycyl-tRNA aminoacylation"/>
    <property type="evidence" value="ECO:0007669"/>
    <property type="project" value="InterPro"/>
</dbReference>
<evidence type="ECO:0000256" key="2">
    <source>
        <dbReference type="ARBA" id="ARBA00030057"/>
    </source>
</evidence>
<dbReference type="PANTHER" id="PTHR10745">
    <property type="entry name" value="GLYCYL-TRNA SYNTHETASE/DNA POLYMERASE SUBUNIT GAMMA-2"/>
    <property type="match status" value="1"/>
</dbReference>
<dbReference type="InterPro" id="IPR006195">
    <property type="entry name" value="aa-tRNA-synth_II"/>
</dbReference>
<dbReference type="EC" id="6.1.1.14" evidence="1"/>
<name>C7DHT1_MICA2</name>
<dbReference type="PANTHER" id="PTHR10745:SF0">
    <property type="entry name" value="GLYCINE--TRNA LIGASE"/>
    <property type="match status" value="1"/>
</dbReference>
<dbReference type="PROSITE" id="PS50862">
    <property type="entry name" value="AA_TRNA_LIGASE_II"/>
    <property type="match status" value="1"/>
</dbReference>
<dbReference type="GO" id="GO:0005737">
    <property type="term" value="C:cytoplasm"/>
    <property type="evidence" value="ECO:0007669"/>
    <property type="project" value="InterPro"/>
</dbReference>